<dbReference type="AlphaFoldDB" id="B3T1E3"/>
<evidence type="ECO:0000313" key="1">
    <source>
        <dbReference type="EMBL" id="ABZ06402.1"/>
    </source>
</evidence>
<proteinExistence type="predicted"/>
<organism evidence="1">
    <name type="scientific">uncultured marine microorganism HF4000_009G21</name>
    <dbReference type="NCBI Taxonomy" id="455515"/>
    <lineage>
        <taxon>unclassified sequences</taxon>
        <taxon>environmental samples</taxon>
    </lineage>
</organism>
<gene>
    <name evidence="1" type="ORF">ALOHA_HF4000009G21ctg1g38</name>
</gene>
<evidence type="ECO:0008006" key="2">
    <source>
        <dbReference type="Google" id="ProtNLM"/>
    </source>
</evidence>
<dbReference type="SUPFAM" id="SSF54001">
    <property type="entry name" value="Cysteine proteinases"/>
    <property type="match status" value="1"/>
</dbReference>
<protein>
    <recommendedName>
        <fullName evidence="2">Lipo-like protein</fullName>
    </recommendedName>
</protein>
<dbReference type="Pfam" id="PF05708">
    <property type="entry name" value="Peptidase_C92"/>
    <property type="match status" value="1"/>
</dbReference>
<reference evidence="1" key="1">
    <citation type="journal article" date="2008" name="ISME J.">
        <title>Genomic patterns of recombination, clonal divergence and environment in marine microbial populations.</title>
        <authorList>
            <person name="Konstantinidis K.T."/>
            <person name="Delong E.F."/>
        </authorList>
    </citation>
    <scope>NUCLEOTIDE SEQUENCE</scope>
</reference>
<dbReference type="InterPro" id="IPR038765">
    <property type="entry name" value="Papain-like_cys_pep_sf"/>
</dbReference>
<sequence length="258" mass="28638">MSVITRAIGQRLAAYLTKTQGGYQRIDRVSAADVAAVLQAGDILLVEGNTRISTAIKYLTQSSWSHACLYVGGGAEASDVANLLEADLNHGVRLVSVERYANFNLRICRPVDLSSEDTERLIVFAKSKLGHLYDLKNVFDLIRYLIQKPAVPNRYRRAMIGLGSGEPTRAICSTLIAESFQSIDYPIFPRGGAASEAAQGVAGEQLQYKKRHFTLFTPRDFDLSPYFAVVKPTIEKGFDYRRLNWQQSERQKGATSDP</sequence>
<name>B3T1E3_9ZZZZ</name>
<accession>B3T1E3</accession>
<dbReference type="InterPro" id="IPR024453">
    <property type="entry name" value="Peptidase_C92"/>
</dbReference>
<dbReference type="Gene3D" id="3.90.1720.10">
    <property type="entry name" value="endopeptidase domain like (from Nostoc punctiforme)"/>
    <property type="match status" value="1"/>
</dbReference>
<dbReference type="EMBL" id="EU016574">
    <property type="protein sequence ID" value="ABZ06402.1"/>
    <property type="molecule type" value="Genomic_DNA"/>
</dbReference>